<accession>A0A2S7ZN16</accession>
<evidence type="ECO:0000256" key="2">
    <source>
        <dbReference type="ARBA" id="ARBA00022741"/>
    </source>
</evidence>
<feature type="transmembrane region" description="Helical" evidence="5">
    <location>
        <begin position="79"/>
        <end position="101"/>
    </location>
</feature>
<dbReference type="SUPFAM" id="SSF54211">
    <property type="entry name" value="Ribosomal protein S5 domain 2-like"/>
    <property type="match status" value="1"/>
</dbReference>
<dbReference type="SUPFAM" id="SSF55060">
    <property type="entry name" value="GHMP Kinase, C-terminal domain"/>
    <property type="match status" value="1"/>
</dbReference>
<keyword evidence="2" id="KW-0547">Nucleotide-binding</keyword>
<dbReference type="EMBL" id="PPDF01000012">
    <property type="protein sequence ID" value="PQL24678.1"/>
    <property type="molecule type" value="Genomic_DNA"/>
</dbReference>
<evidence type="ECO:0000313" key="7">
    <source>
        <dbReference type="EMBL" id="PQL24678.1"/>
    </source>
</evidence>
<keyword evidence="4" id="KW-0067">ATP-binding</keyword>
<comment type="similarity">
    <text evidence="1">Belongs to the GHMP kinase family. GalK subfamily.</text>
</comment>
<evidence type="ECO:0000259" key="6">
    <source>
        <dbReference type="Pfam" id="PF00288"/>
    </source>
</evidence>
<dbReference type="AlphaFoldDB" id="A0A2S7ZN16"/>
<dbReference type="InterPro" id="IPR006204">
    <property type="entry name" value="GHMP_kinase_N_dom"/>
</dbReference>
<evidence type="ECO:0000256" key="4">
    <source>
        <dbReference type="ARBA" id="ARBA00022840"/>
    </source>
</evidence>
<gene>
    <name evidence="7" type="ORF">VTHSUH11_06755</name>
</gene>
<dbReference type="Proteomes" id="UP000238877">
    <property type="component" value="Unassembled WGS sequence"/>
</dbReference>
<reference evidence="7 8" key="1">
    <citation type="submission" date="2018-01" db="EMBL/GenBank/DDBJ databases">
        <title>Draft genome sequences of clinical isolates and type strains of oral Veillonella including Veillonella infantum sp., nov.</title>
        <authorList>
            <person name="Mashima I."/>
            <person name="Liao Y.-C."/>
            <person name="Sabharwal A."/>
            <person name="Haase E.M."/>
            <person name="Nakazawa F."/>
            <person name="Scannapieco F.A."/>
        </authorList>
    </citation>
    <scope>NUCLEOTIDE SEQUENCE [LARGE SCALE GENOMIC DNA]</scope>
    <source>
        <strain evidence="7 8">Y6</strain>
    </source>
</reference>
<dbReference type="GO" id="GO:0005524">
    <property type="term" value="F:ATP binding"/>
    <property type="evidence" value="ECO:0007669"/>
    <property type="project" value="UniProtKB-KW"/>
</dbReference>
<dbReference type="PRINTS" id="PR00959">
    <property type="entry name" value="MEVGALKINASE"/>
</dbReference>
<evidence type="ECO:0000256" key="3">
    <source>
        <dbReference type="ARBA" id="ARBA00022777"/>
    </source>
</evidence>
<keyword evidence="5" id="KW-0472">Membrane</keyword>
<evidence type="ECO:0000313" key="8">
    <source>
        <dbReference type="Proteomes" id="UP000238877"/>
    </source>
</evidence>
<dbReference type="RefSeq" id="WP_105093100.1">
    <property type="nucleotide sequence ID" value="NZ_PPDF01000012.1"/>
</dbReference>
<feature type="domain" description="GHMP kinase N-terminal" evidence="6">
    <location>
        <begin position="82"/>
        <end position="165"/>
    </location>
</feature>
<sequence length="337" mass="38306">MNNSAFCKVFTPGRLCLLGEHTDWVALISKDNYGHAIICNLNLGIYLRGCKSNHFFYKFGRKSIYSDTDNLKNYINDDFFSYVIATFYVLSTRYSIPGVYIDCYKMTLPMKKGLSSSAAICVAIIDLCSKIYNLKIPLKLQMELAFEAEILTGSKCGKMDQCCALGTGVYDLKFYDDNIVINPIHVPSKLFFVLVDLNGNKNTTKILSDLNKAYVGDKGILNNSIKQFLNQISNYYVDQVIKSLKSNDIKTIGQLLNAYQMLFDEHLTQYCDELKAPLLHNFIDCMKHHSDVFACKGVGSQGDGFAQMLLIDENRAREIIRFVKRKYGYQCYLITSE</sequence>
<keyword evidence="5" id="KW-1133">Transmembrane helix</keyword>
<evidence type="ECO:0000256" key="1">
    <source>
        <dbReference type="ARBA" id="ARBA00006566"/>
    </source>
</evidence>
<dbReference type="PANTHER" id="PTHR10457">
    <property type="entry name" value="MEVALONATE KINASE/GALACTOKINASE"/>
    <property type="match status" value="1"/>
</dbReference>
<dbReference type="GO" id="GO:0006012">
    <property type="term" value="P:galactose metabolic process"/>
    <property type="evidence" value="ECO:0007669"/>
    <property type="project" value="TreeGrafter"/>
</dbReference>
<protein>
    <recommendedName>
        <fullName evidence="6">GHMP kinase N-terminal domain-containing protein</fullName>
    </recommendedName>
</protein>
<proteinExistence type="inferred from homology"/>
<organism evidence="7 8">
    <name type="scientific">Veillonella tobetsuensis</name>
    <dbReference type="NCBI Taxonomy" id="1110546"/>
    <lineage>
        <taxon>Bacteria</taxon>
        <taxon>Bacillati</taxon>
        <taxon>Bacillota</taxon>
        <taxon>Negativicutes</taxon>
        <taxon>Veillonellales</taxon>
        <taxon>Veillonellaceae</taxon>
        <taxon>Veillonella</taxon>
    </lineage>
</organism>
<dbReference type="InterPro" id="IPR020568">
    <property type="entry name" value="Ribosomal_Su5_D2-typ_SF"/>
</dbReference>
<evidence type="ECO:0000256" key="5">
    <source>
        <dbReference type="SAM" id="Phobius"/>
    </source>
</evidence>
<dbReference type="Gene3D" id="3.30.230.10">
    <property type="match status" value="1"/>
</dbReference>
<keyword evidence="5" id="KW-0812">Transmembrane</keyword>
<dbReference type="Pfam" id="PF00288">
    <property type="entry name" value="GHMP_kinases_N"/>
    <property type="match status" value="1"/>
</dbReference>
<dbReference type="PANTHER" id="PTHR10457:SF7">
    <property type="entry name" value="GALACTOKINASE-RELATED"/>
    <property type="match status" value="1"/>
</dbReference>
<dbReference type="GO" id="GO:0004335">
    <property type="term" value="F:galactokinase activity"/>
    <property type="evidence" value="ECO:0007669"/>
    <property type="project" value="TreeGrafter"/>
</dbReference>
<comment type="caution">
    <text evidence="7">The sequence shown here is derived from an EMBL/GenBank/DDBJ whole genome shotgun (WGS) entry which is preliminary data.</text>
</comment>
<keyword evidence="3" id="KW-0418">Kinase</keyword>
<dbReference type="GO" id="GO:0005829">
    <property type="term" value="C:cytosol"/>
    <property type="evidence" value="ECO:0007669"/>
    <property type="project" value="TreeGrafter"/>
</dbReference>
<keyword evidence="3" id="KW-0808">Transferase</keyword>
<name>A0A2S7ZN16_9FIRM</name>
<dbReference type="InterPro" id="IPR036554">
    <property type="entry name" value="GHMP_kinase_C_sf"/>
</dbReference>
<dbReference type="Gene3D" id="3.30.70.890">
    <property type="entry name" value="GHMP kinase, C-terminal domain"/>
    <property type="match status" value="1"/>
</dbReference>
<dbReference type="InterPro" id="IPR014721">
    <property type="entry name" value="Ribsml_uS5_D2-typ_fold_subgr"/>
</dbReference>